<evidence type="ECO:0000256" key="4">
    <source>
        <dbReference type="ARBA" id="ARBA00023163"/>
    </source>
</evidence>
<dbReference type="Gene3D" id="1.10.10.10">
    <property type="entry name" value="Winged helix-like DNA-binding domain superfamily/Winged helix DNA-binding domain"/>
    <property type="match status" value="1"/>
</dbReference>
<proteinExistence type="inferred from homology"/>
<evidence type="ECO:0000256" key="1">
    <source>
        <dbReference type="ARBA" id="ARBA00009437"/>
    </source>
</evidence>
<dbReference type="InterPro" id="IPR058163">
    <property type="entry name" value="LysR-type_TF_proteobact-type"/>
</dbReference>
<dbReference type="CDD" id="cd08432">
    <property type="entry name" value="PBP2_GcdR_TrpI_HvrB_AmpR_like"/>
    <property type="match status" value="1"/>
</dbReference>
<sequence>MAQEITASQLSGLRVFAVAARLHSYSAAAAELHVTQAAVSQQIRNLEQSLNCRLFRRQGTQMLLTEQGEQLQPLVEQGLALLHQGLSLLTDPPLAGPLVISVLPSLAARWLMPRLWRFTSAYPTIDIRLLPSQQLADLSRDKVDLAIRYGQGHYPGLHSELLMRDMAFPVCSPALAARLHQVDDLEQVTLVAAPEYAGVSWQNWLALSGRQSLLAHCRSVTVDDGSLALDMVLAGQGVALSRSVLVAELLREGRLCRPFVEQLAPLHQYYMVWHPDSPKQARIRAFCQWLLQEADSVTPAG</sequence>
<dbReference type="SUPFAM" id="SSF46785">
    <property type="entry name" value="Winged helix' DNA-binding domain"/>
    <property type="match status" value="1"/>
</dbReference>
<dbReference type="PROSITE" id="PS50931">
    <property type="entry name" value="HTH_LYSR"/>
    <property type="match status" value="1"/>
</dbReference>
<feature type="domain" description="HTH lysR-type" evidence="5">
    <location>
        <begin position="10"/>
        <end position="65"/>
    </location>
</feature>
<gene>
    <name evidence="6" type="primary">gcvA_2</name>
    <name evidence="6" type="ORF">GCM10022394_31790</name>
</gene>
<dbReference type="RefSeq" id="WP_344959804.1">
    <property type="nucleotide sequence ID" value="NZ_BAABCX010000006.1"/>
</dbReference>
<dbReference type="Gene3D" id="3.40.190.10">
    <property type="entry name" value="Periplasmic binding protein-like II"/>
    <property type="match status" value="2"/>
</dbReference>
<keyword evidence="4" id="KW-0804">Transcription</keyword>
<evidence type="ECO:0000259" key="5">
    <source>
        <dbReference type="PROSITE" id="PS50931"/>
    </source>
</evidence>
<protein>
    <submittedName>
        <fullName evidence="6">Transcriptional regulator GcvA</fullName>
    </submittedName>
</protein>
<dbReference type="InterPro" id="IPR005119">
    <property type="entry name" value="LysR_subst-bd"/>
</dbReference>
<evidence type="ECO:0000256" key="3">
    <source>
        <dbReference type="ARBA" id="ARBA00023125"/>
    </source>
</evidence>
<dbReference type="Pfam" id="PF03466">
    <property type="entry name" value="LysR_substrate"/>
    <property type="match status" value="1"/>
</dbReference>
<dbReference type="InterPro" id="IPR036390">
    <property type="entry name" value="WH_DNA-bd_sf"/>
</dbReference>
<keyword evidence="2" id="KW-0805">Transcription regulation</keyword>
<evidence type="ECO:0000313" key="7">
    <source>
        <dbReference type="Proteomes" id="UP001500795"/>
    </source>
</evidence>
<dbReference type="SUPFAM" id="SSF53850">
    <property type="entry name" value="Periplasmic binding protein-like II"/>
    <property type="match status" value="1"/>
</dbReference>
<dbReference type="PRINTS" id="PR00039">
    <property type="entry name" value="HTHLYSR"/>
</dbReference>
<dbReference type="InterPro" id="IPR000847">
    <property type="entry name" value="LysR_HTH_N"/>
</dbReference>
<dbReference type="PANTHER" id="PTHR30537:SF74">
    <property type="entry name" value="HTH-TYPE TRANSCRIPTIONAL REGULATOR TRPI"/>
    <property type="match status" value="1"/>
</dbReference>
<dbReference type="EMBL" id="BAABCX010000006">
    <property type="protein sequence ID" value="GAA3549245.1"/>
    <property type="molecule type" value="Genomic_DNA"/>
</dbReference>
<keyword evidence="7" id="KW-1185">Reference proteome</keyword>
<dbReference type="Pfam" id="PF00126">
    <property type="entry name" value="HTH_1"/>
    <property type="match status" value="1"/>
</dbReference>
<dbReference type="Proteomes" id="UP001500795">
    <property type="component" value="Unassembled WGS sequence"/>
</dbReference>
<keyword evidence="3" id="KW-0238">DNA-binding</keyword>
<organism evidence="6 7">
    <name type="scientific">Zobellella aerophila</name>
    <dbReference type="NCBI Taxonomy" id="870480"/>
    <lineage>
        <taxon>Bacteria</taxon>
        <taxon>Pseudomonadati</taxon>
        <taxon>Pseudomonadota</taxon>
        <taxon>Gammaproteobacteria</taxon>
        <taxon>Aeromonadales</taxon>
        <taxon>Aeromonadaceae</taxon>
        <taxon>Zobellella</taxon>
    </lineage>
</organism>
<reference evidence="7" key="1">
    <citation type="journal article" date="2019" name="Int. J. Syst. Evol. Microbiol.">
        <title>The Global Catalogue of Microorganisms (GCM) 10K type strain sequencing project: providing services to taxonomists for standard genome sequencing and annotation.</title>
        <authorList>
            <consortium name="The Broad Institute Genomics Platform"/>
            <consortium name="The Broad Institute Genome Sequencing Center for Infectious Disease"/>
            <person name="Wu L."/>
            <person name="Ma J."/>
        </authorList>
    </citation>
    <scope>NUCLEOTIDE SEQUENCE [LARGE SCALE GENOMIC DNA]</scope>
    <source>
        <strain evidence="7">JCM 17110</strain>
    </source>
</reference>
<comment type="similarity">
    <text evidence="1">Belongs to the LysR transcriptional regulatory family.</text>
</comment>
<accession>A0ABP6WCW8</accession>
<dbReference type="InterPro" id="IPR036388">
    <property type="entry name" value="WH-like_DNA-bd_sf"/>
</dbReference>
<evidence type="ECO:0000256" key="2">
    <source>
        <dbReference type="ARBA" id="ARBA00023015"/>
    </source>
</evidence>
<comment type="caution">
    <text evidence="6">The sequence shown here is derived from an EMBL/GenBank/DDBJ whole genome shotgun (WGS) entry which is preliminary data.</text>
</comment>
<evidence type="ECO:0000313" key="6">
    <source>
        <dbReference type="EMBL" id="GAA3549245.1"/>
    </source>
</evidence>
<dbReference type="PANTHER" id="PTHR30537">
    <property type="entry name" value="HTH-TYPE TRANSCRIPTIONAL REGULATOR"/>
    <property type="match status" value="1"/>
</dbReference>
<name>A0ABP6WCW8_9GAMM</name>